<dbReference type="PANTHER" id="PTHR11908">
    <property type="entry name" value="XANTHINE DEHYDROGENASE"/>
    <property type="match status" value="1"/>
</dbReference>
<protein>
    <submittedName>
        <fullName evidence="6">Carbon-monoxide dehydrogenase large subunit</fullName>
    </submittedName>
</protein>
<keyword evidence="7" id="KW-1185">Reference proteome</keyword>
<feature type="domain" description="Aldehyde oxidase/xanthine dehydrogenase a/b hammerhead" evidence="5">
    <location>
        <begin position="28"/>
        <end position="140"/>
    </location>
</feature>
<reference evidence="6 7" key="1">
    <citation type="submission" date="2018-04" db="EMBL/GenBank/DDBJ databases">
        <title>Genomic Encyclopedia of Type Strains, Phase IV (KMG-IV): sequencing the most valuable type-strain genomes for metagenomic binning, comparative biology and taxonomic classification.</title>
        <authorList>
            <person name="Goeker M."/>
        </authorList>
    </citation>
    <scope>NUCLEOTIDE SEQUENCE [LARGE SCALE GENOMIC DNA]</scope>
    <source>
        <strain evidence="6 7">DSM 104150</strain>
    </source>
</reference>
<dbReference type="InterPro" id="IPR008274">
    <property type="entry name" value="AldOxase/xan_DH_MoCoBD1"/>
</dbReference>
<sequence length="921" mass="98748">MDDARPAATTGRYIGQRVARKEDTRLLTGRGVYVDDVGVPGMLHVAFHRSPIARGRIRSIDLSAARALPGVFALVTADDLARFKVDMLSFFLAQPVVPVPVLANGRVTYVGDPVVMVVAQDRYLAEDAAGLIVVEYDEEDPVVTLDDAKTGALVHPDTDSNVAAATGAEELDEDLEAALAAAAHLETLAFRHQRISQSPMETRGVVAQPHGSGELTVYLSCQGPQLCARWFAQALELPQTSIRVISKDVGGSFGLKGQPWREEVAVVLGAMLLRRPLKWIEDRLENLTAANQAREQEITLRAAFDAEGRLVASHADYGLNNGAYPQGADSNIAVMMFLWGAHKLPAFSFRARGWFTNTVGLAAYRGPWAIESLAREVLLDRAARRMGIDPIELRRRNLIRRSDQPWTTPMGLELTDISPAECLDVLLQKVDVAAFRAEQAAARREGRYLGIGFATYIEPTAGSTGVAVLMSESAHLRVEPTGTVTAVVSTHSQGHGTQTTMAQVIADRLGVPYEHVEVYEDDSSRGGYGSGAYGSRQAVAGGGACIRAADLLLARIRESAAHILGVRTDDIVLRNGVLHVTGDKPQTVSLRDLADIAYGDPDRMPDGHAGLEAQYRYRPPPITMTSAAHACIVEVDAQTGFVKIRRWVTSEDCGNMINPAIVEGQIAGGLAQAIGSVLMEEVSFDARGNPTAVTYKDYMLPTIFDVPEFEYHHDASMPSQAEGGFRGVGEGGCIVGPPTLVNAIADALIPFGELELELPLTPARLLAHIEQRPEIARPKPAEASEAPAPAADAPADPVPVAAAAHNVPAPSAPQEPFAPASGARIDGGWKFVLSTPMGPQAFDGRLATDGDQLSGVFIMNMDEAHFTGTVTGNQLKWDLKVTKPMKITLKYEAVVEGDTLTGKCKMGVFGSAKLKGERVKG</sequence>
<name>A0A318EBC2_9GAMM</name>
<evidence type="ECO:0000313" key="6">
    <source>
        <dbReference type="EMBL" id="PXV68358.1"/>
    </source>
</evidence>
<dbReference type="InterPro" id="IPR037165">
    <property type="entry name" value="AldOxase/xan_DH_Mopterin-bd_sf"/>
</dbReference>
<dbReference type="Pfam" id="PF02738">
    <property type="entry name" value="MoCoBD_1"/>
    <property type="match status" value="1"/>
</dbReference>
<dbReference type="GO" id="GO:0016491">
    <property type="term" value="F:oxidoreductase activity"/>
    <property type="evidence" value="ECO:0007669"/>
    <property type="project" value="UniProtKB-KW"/>
</dbReference>
<dbReference type="Pfam" id="PF01315">
    <property type="entry name" value="Ald_Xan_dh_C"/>
    <property type="match status" value="1"/>
</dbReference>
<gene>
    <name evidence="6" type="ORF">C8D93_10453</name>
</gene>
<keyword evidence="3" id="KW-0560">Oxidoreductase</keyword>
<dbReference type="Proteomes" id="UP000248330">
    <property type="component" value="Unassembled WGS sequence"/>
</dbReference>
<dbReference type="InterPro" id="IPR046867">
    <property type="entry name" value="AldOxase/xan_DH_MoCoBD2"/>
</dbReference>
<dbReference type="PANTHER" id="PTHR11908:SF132">
    <property type="entry name" value="ALDEHYDE OXIDASE 1-RELATED"/>
    <property type="match status" value="1"/>
</dbReference>
<dbReference type="RefSeq" id="WP_110264865.1">
    <property type="nucleotide sequence ID" value="NZ_CAKZQT010000022.1"/>
</dbReference>
<comment type="caution">
    <text evidence="6">The sequence shown here is derived from an EMBL/GenBank/DDBJ whole genome shotgun (WGS) entry which is preliminary data.</text>
</comment>
<dbReference type="InterPro" id="IPR000674">
    <property type="entry name" value="Ald_Oxase/Xan_DH_a/b"/>
</dbReference>
<dbReference type="SUPFAM" id="SSF56003">
    <property type="entry name" value="Molybdenum cofactor-binding domain"/>
    <property type="match status" value="1"/>
</dbReference>
<dbReference type="SMART" id="SM01008">
    <property type="entry name" value="Ald_Xan_dh_C"/>
    <property type="match status" value="1"/>
</dbReference>
<accession>A0A318EBC2</accession>
<dbReference type="Gene3D" id="3.90.1170.50">
    <property type="entry name" value="Aldehyde oxidase/xanthine dehydrogenase, a/b hammerhead"/>
    <property type="match status" value="1"/>
</dbReference>
<evidence type="ECO:0000256" key="4">
    <source>
        <dbReference type="SAM" id="MobiDB-lite"/>
    </source>
</evidence>
<dbReference type="Pfam" id="PF20256">
    <property type="entry name" value="MoCoBD_2"/>
    <property type="match status" value="1"/>
</dbReference>
<evidence type="ECO:0000256" key="1">
    <source>
        <dbReference type="ARBA" id="ARBA00006849"/>
    </source>
</evidence>
<proteinExistence type="inferred from homology"/>
<organism evidence="6 7">
    <name type="scientific">Sinimarinibacterium flocculans</name>
    <dbReference type="NCBI Taxonomy" id="985250"/>
    <lineage>
        <taxon>Bacteria</taxon>
        <taxon>Pseudomonadati</taxon>
        <taxon>Pseudomonadota</taxon>
        <taxon>Gammaproteobacteria</taxon>
        <taxon>Nevskiales</taxon>
        <taxon>Nevskiaceae</taxon>
        <taxon>Sinimarinibacterium</taxon>
    </lineage>
</organism>
<feature type="region of interest" description="Disordered" evidence="4">
    <location>
        <begin position="776"/>
        <end position="796"/>
    </location>
</feature>
<dbReference type="AlphaFoldDB" id="A0A318EBC2"/>
<feature type="compositionally biased region" description="Low complexity" evidence="4">
    <location>
        <begin position="783"/>
        <end position="796"/>
    </location>
</feature>
<dbReference type="InterPro" id="IPR036856">
    <property type="entry name" value="Ald_Oxase/Xan_DH_a/b_sf"/>
</dbReference>
<evidence type="ECO:0000256" key="3">
    <source>
        <dbReference type="ARBA" id="ARBA00023002"/>
    </source>
</evidence>
<comment type="similarity">
    <text evidence="1">Belongs to the xanthine dehydrogenase family.</text>
</comment>
<dbReference type="GO" id="GO:0005506">
    <property type="term" value="F:iron ion binding"/>
    <property type="evidence" value="ECO:0007669"/>
    <property type="project" value="InterPro"/>
</dbReference>
<dbReference type="Gene3D" id="3.30.365.10">
    <property type="entry name" value="Aldehyde oxidase/xanthine dehydrogenase, molybdopterin binding domain"/>
    <property type="match status" value="4"/>
</dbReference>
<dbReference type="SUPFAM" id="SSF54665">
    <property type="entry name" value="CO dehydrogenase molybdoprotein N-domain-like"/>
    <property type="match status" value="1"/>
</dbReference>
<evidence type="ECO:0000313" key="7">
    <source>
        <dbReference type="Proteomes" id="UP000248330"/>
    </source>
</evidence>
<evidence type="ECO:0000256" key="2">
    <source>
        <dbReference type="ARBA" id="ARBA00022505"/>
    </source>
</evidence>
<evidence type="ECO:0000259" key="5">
    <source>
        <dbReference type="SMART" id="SM01008"/>
    </source>
</evidence>
<dbReference type="EMBL" id="QICN01000004">
    <property type="protein sequence ID" value="PXV68358.1"/>
    <property type="molecule type" value="Genomic_DNA"/>
</dbReference>
<dbReference type="OrthoDB" id="6177861at2"/>
<keyword evidence="2" id="KW-0500">Molybdenum</keyword>
<dbReference type="InterPro" id="IPR016208">
    <property type="entry name" value="Ald_Oxase/xanthine_DH-like"/>
</dbReference>